<sequence length="114" mass="12381">MGGHMDQGSHPDISRQSEFLHGTHAGQCDHRVRSLPNHDSTTSVTVSFKNVGLMLSVTEILLPDATKWSATSCGTVVLLLLRTFRSEGEEKRSSAGVITRGRPETCLLDTESSD</sequence>
<name>A0A4Y2HEA6_ARAVE</name>
<dbReference type="Proteomes" id="UP000499080">
    <property type="component" value="Unassembled WGS sequence"/>
</dbReference>
<evidence type="ECO:0000313" key="2">
    <source>
        <dbReference type="EMBL" id="GBM63601.1"/>
    </source>
</evidence>
<keyword evidence="3" id="KW-1185">Reference proteome</keyword>
<reference evidence="2 3" key="1">
    <citation type="journal article" date="2019" name="Sci. Rep.">
        <title>Orb-weaving spider Araneus ventricosus genome elucidates the spidroin gene catalogue.</title>
        <authorList>
            <person name="Kono N."/>
            <person name="Nakamura H."/>
            <person name="Ohtoshi R."/>
            <person name="Moran D.A.P."/>
            <person name="Shinohara A."/>
            <person name="Yoshida Y."/>
            <person name="Fujiwara M."/>
            <person name="Mori M."/>
            <person name="Tomita M."/>
            <person name="Arakawa K."/>
        </authorList>
    </citation>
    <scope>NUCLEOTIDE SEQUENCE [LARGE SCALE GENOMIC DNA]</scope>
</reference>
<dbReference type="OrthoDB" id="10596461at2759"/>
<organism evidence="2 3">
    <name type="scientific">Araneus ventricosus</name>
    <name type="common">Orbweaver spider</name>
    <name type="synonym">Epeira ventricosa</name>
    <dbReference type="NCBI Taxonomy" id="182803"/>
    <lineage>
        <taxon>Eukaryota</taxon>
        <taxon>Metazoa</taxon>
        <taxon>Ecdysozoa</taxon>
        <taxon>Arthropoda</taxon>
        <taxon>Chelicerata</taxon>
        <taxon>Arachnida</taxon>
        <taxon>Araneae</taxon>
        <taxon>Araneomorphae</taxon>
        <taxon>Entelegynae</taxon>
        <taxon>Araneoidea</taxon>
        <taxon>Araneidae</taxon>
        <taxon>Araneus</taxon>
    </lineage>
</organism>
<dbReference type="AlphaFoldDB" id="A0A4Y2HEA6"/>
<accession>A0A4Y2HEA6</accession>
<evidence type="ECO:0000313" key="3">
    <source>
        <dbReference type="Proteomes" id="UP000499080"/>
    </source>
</evidence>
<gene>
    <name evidence="2" type="ORF">AVEN_45862_1</name>
</gene>
<protein>
    <submittedName>
        <fullName evidence="2">Uncharacterized protein</fullName>
    </submittedName>
</protein>
<proteinExistence type="predicted"/>
<feature type="region of interest" description="Disordered" evidence="1">
    <location>
        <begin position="1"/>
        <end position="36"/>
    </location>
</feature>
<dbReference type="EMBL" id="BGPR01102594">
    <property type="protein sequence ID" value="GBM63601.1"/>
    <property type="molecule type" value="Genomic_DNA"/>
</dbReference>
<comment type="caution">
    <text evidence="2">The sequence shown here is derived from an EMBL/GenBank/DDBJ whole genome shotgun (WGS) entry which is preliminary data.</text>
</comment>
<evidence type="ECO:0000256" key="1">
    <source>
        <dbReference type="SAM" id="MobiDB-lite"/>
    </source>
</evidence>